<dbReference type="AlphaFoldDB" id="A0A0F9R8K9"/>
<sequence>MKNLKTTTDENIYRMLENITFIASAYPTKTFEKMKKQLQKEWERRNISIVPLSWSM</sequence>
<comment type="caution">
    <text evidence="1">The sequence shown here is derived from an EMBL/GenBank/DDBJ whole genome shotgun (WGS) entry which is preliminary data.</text>
</comment>
<accession>A0A0F9R8K9</accession>
<gene>
    <name evidence="1" type="ORF">LCGC14_0608800</name>
</gene>
<reference evidence="1" key="1">
    <citation type="journal article" date="2015" name="Nature">
        <title>Complex archaea that bridge the gap between prokaryotes and eukaryotes.</title>
        <authorList>
            <person name="Spang A."/>
            <person name="Saw J.H."/>
            <person name="Jorgensen S.L."/>
            <person name="Zaremba-Niedzwiedzka K."/>
            <person name="Martijn J."/>
            <person name="Lind A.E."/>
            <person name="van Eijk R."/>
            <person name="Schleper C."/>
            <person name="Guy L."/>
            <person name="Ettema T.J."/>
        </authorList>
    </citation>
    <scope>NUCLEOTIDE SEQUENCE</scope>
</reference>
<organism evidence="1">
    <name type="scientific">marine sediment metagenome</name>
    <dbReference type="NCBI Taxonomy" id="412755"/>
    <lineage>
        <taxon>unclassified sequences</taxon>
        <taxon>metagenomes</taxon>
        <taxon>ecological metagenomes</taxon>
    </lineage>
</organism>
<evidence type="ECO:0000313" key="1">
    <source>
        <dbReference type="EMBL" id="KKN52830.1"/>
    </source>
</evidence>
<dbReference type="EMBL" id="LAZR01001003">
    <property type="protein sequence ID" value="KKN52830.1"/>
    <property type="molecule type" value="Genomic_DNA"/>
</dbReference>
<protein>
    <submittedName>
        <fullName evidence="1">Uncharacterized protein</fullName>
    </submittedName>
</protein>
<name>A0A0F9R8K9_9ZZZZ</name>
<proteinExistence type="predicted"/>